<gene>
    <name evidence="1" type="ORF">HAT86_08800</name>
</gene>
<protein>
    <submittedName>
        <fullName evidence="1">Uncharacterized protein</fullName>
    </submittedName>
</protein>
<dbReference type="Proteomes" id="UP000639775">
    <property type="component" value="Unassembled WGS sequence"/>
</dbReference>
<organism evidence="1 2">
    <name type="scientific">Roseovarius gahaiensis</name>
    <dbReference type="NCBI Taxonomy" id="2716691"/>
    <lineage>
        <taxon>Bacteria</taxon>
        <taxon>Pseudomonadati</taxon>
        <taxon>Pseudomonadota</taxon>
        <taxon>Alphaproteobacteria</taxon>
        <taxon>Rhodobacterales</taxon>
        <taxon>Roseobacteraceae</taxon>
        <taxon>Roseovarius</taxon>
    </lineage>
</organism>
<reference evidence="1" key="1">
    <citation type="submission" date="2020-03" db="EMBL/GenBank/DDBJ databases">
        <title>Roseovarius gahaiensis sp. nov., isolated from Gahai Saline Lake, China.</title>
        <authorList>
            <person name="Sun X."/>
        </authorList>
    </citation>
    <scope>NUCLEOTIDE SEQUENCE</scope>
    <source>
        <strain evidence="1">GH877</strain>
    </source>
</reference>
<evidence type="ECO:0000313" key="2">
    <source>
        <dbReference type="Proteomes" id="UP000639775"/>
    </source>
</evidence>
<name>A0A967BEP6_9RHOB</name>
<proteinExistence type="predicted"/>
<accession>A0A967BEP6</accession>
<sequence length="63" mass="6982">MTKIKLISLARDMVGNTATIRAEILEDAGAYFRVKDTIEIEIEGGARMTDAQIIAIIEETYHA</sequence>
<keyword evidence="2" id="KW-1185">Reference proteome</keyword>
<evidence type="ECO:0000313" key="1">
    <source>
        <dbReference type="EMBL" id="NHQ74561.1"/>
    </source>
</evidence>
<comment type="caution">
    <text evidence="1">The sequence shown here is derived from an EMBL/GenBank/DDBJ whole genome shotgun (WGS) entry which is preliminary data.</text>
</comment>
<dbReference type="AlphaFoldDB" id="A0A967BEP6"/>
<dbReference type="EMBL" id="JAAORB010000013">
    <property type="protein sequence ID" value="NHQ74561.1"/>
    <property type="molecule type" value="Genomic_DNA"/>
</dbReference>
<dbReference type="RefSeq" id="WP_167195992.1">
    <property type="nucleotide sequence ID" value="NZ_JAAORB010000013.1"/>
</dbReference>